<comment type="caution">
    <text evidence="3">The sequence shown here is derived from an EMBL/GenBank/DDBJ whole genome shotgun (WGS) entry which is preliminary data.</text>
</comment>
<organism evidence="3 4">
    <name type="scientific">Christiangramia sabulilitoris</name>
    <dbReference type="NCBI Taxonomy" id="2583991"/>
    <lineage>
        <taxon>Bacteria</taxon>
        <taxon>Pseudomonadati</taxon>
        <taxon>Bacteroidota</taxon>
        <taxon>Flavobacteriia</taxon>
        <taxon>Flavobacteriales</taxon>
        <taxon>Flavobacteriaceae</taxon>
        <taxon>Christiangramia</taxon>
    </lineage>
</organism>
<dbReference type="PANTHER" id="PTHR40940:SF2">
    <property type="entry name" value="BATD"/>
    <property type="match status" value="1"/>
</dbReference>
<feature type="chain" id="PRO_5021937744" evidence="2">
    <location>
        <begin position="21"/>
        <end position="585"/>
    </location>
</feature>
<proteinExistence type="predicted"/>
<evidence type="ECO:0000256" key="2">
    <source>
        <dbReference type="SAM" id="SignalP"/>
    </source>
</evidence>
<keyword evidence="4" id="KW-1185">Reference proteome</keyword>
<dbReference type="OrthoDB" id="2079210at2"/>
<gene>
    <name evidence="3" type="ORF">FGM01_06225</name>
</gene>
<keyword evidence="2" id="KW-0732">Signal</keyword>
<dbReference type="RefSeq" id="WP_143410252.1">
    <property type="nucleotide sequence ID" value="NZ_VHSF01000001.1"/>
</dbReference>
<reference evidence="3 4" key="1">
    <citation type="submission" date="2019-06" db="EMBL/GenBank/DDBJ databases">
        <title>Gramella sabulilitoris sp. nov., isolated from a marine sand.</title>
        <authorList>
            <person name="Yoon J.-H."/>
        </authorList>
    </citation>
    <scope>NUCLEOTIDE SEQUENCE [LARGE SCALE GENOMIC DNA]</scope>
    <source>
        <strain evidence="3 4">HSMS-1</strain>
    </source>
</reference>
<dbReference type="Proteomes" id="UP000315131">
    <property type="component" value="Unassembled WGS sequence"/>
</dbReference>
<keyword evidence="1" id="KW-1133">Transmembrane helix</keyword>
<dbReference type="AlphaFoldDB" id="A0A550I9I6"/>
<dbReference type="InterPro" id="IPR025738">
    <property type="entry name" value="BatD"/>
</dbReference>
<dbReference type="Pfam" id="PF13584">
    <property type="entry name" value="BatD"/>
    <property type="match status" value="2"/>
</dbReference>
<evidence type="ECO:0000313" key="3">
    <source>
        <dbReference type="EMBL" id="TRO67478.1"/>
    </source>
</evidence>
<accession>A0A550I9I6</accession>
<feature type="signal peptide" evidence="2">
    <location>
        <begin position="1"/>
        <end position="20"/>
    </location>
</feature>
<keyword evidence="1" id="KW-0472">Membrane</keyword>
<dbReference type="PANTHER" id="PTHR40940">
    <property type="entry name" value="PROTEIN BATD-RELATED"/>
    <property type="match status" value="1"/>
</dbReference>
<sequence>MKLKYLILSFLLCATGIIQAQVRFEAKVSREKLGINERLRVDFEMNEDGDNFEPPSFEGFTVVGGPNQKVSQSFFNGKMEYSKTYSFYLQPKKTGKLTIGQAEIIIDEKVYKTSPLRVEITSAVDKPTDGDNTELIAEDNLHLVAEVSNANPYLNEALTVVYKLYVSPRVSVSNWRELDSPKYNDFWSQSIDIQQLRVENGEYDGEPYRYVTLRKTILYPQKTGELNIEPLTLSIAVDVPSERRDIFGSRIYKTVNKTVAASNKKIKVKALPDGKPADFTGAVGKFSFNVTTSKNELNAGESFQAKVEVRGNGNLKLFDLPELTAPPSLEMYDPERRENVNTNLGGMQGSISQTYTVVPTKKGKYPIPALNFSYFDPSTETYKSQASEEILINVNSGPLAGNEPSGMSSSNKQPLSIEGNQFRYIKLDTNLKPIGSGDFLGSVAFWSALVLPLAAIPLFILFGKKREERANDIRGNRIRKADRLARKYLSEAKKNLGDQKEFYLSLEKSMHNYLKAKLHIQTSEMSKERINAFLKEKGADDQTITEFISLLESCEFARYTPASSDAMQQDYEKAVSVISTLDKQL</sequence>
<feature type="transmembrane region" description="Helical" evidence="1">
    <location>
        <begin position="439"/>
        <end position="462"/>
    </location>
</feature>
<keyword evidence="1" id="KW-0812">Transmembrane</keyword>
<evidence type="ECO:0000256" key="1">
    <source>
        <dbReference type="SAM" id="Phobius"/>
    </source>
</evidence>
<protein>
    <submittedName>
        <fullName evidence="3">Protein BatD</fullName>
    </submittedName>
</protein>
<evidence type="ECO:0000313" key="4">
    <source>
        <dbReference type="Proteomes" id="UP000315131"/>
    </source>
</evidence>
<name>A0A550I9I6_9FLAO</name>
<dbReference type="EMBL" id="VHSF01000001">
    <property type="protein sequence ID" value="TRO67478.1"/>
    <property type="molecule type" value="Genomic_DNA"/>
</dbReference>